<dbReference type="SUPFAM" id="SSF51905">
    <property type="entry name" value="FAD/NAD(P)-binding domain"/>
    <property type="match status" value="1"/>
</dbReference>
<organism evidence="9 10">
    <name type="scientific">Araneus ventricosus</name>
    <name type="common">Orbweaver spider</name>
    <name type="synonym">Epeira ventricosa</name>
    <dbReference type="NCBI Taxonomy" id="182803"/>
    <lineage>
        <taxon>Eukaryota</taxon>
        <taxon>Metazoa</taxon>
        <taxon>Ecdysozoa</taxon>
        <taxon>Arthropoda</taxon>
        <taxon>Chelicerata</taxon>
        <taxon>Arachnida</taxon>
        <taxon>Araneae</taxon>
        <taxon>Araneomorphae</taxon>
        <taxon>Entelegynae</taxon>
        <taxon>Araneoidea</taxon>
        <taxon>Araneidae</taxon>
        <taxon>Araneus</taxon>
    </lineage>
</organism>
<dbReference type="PANTHER" id="PTHR43429">
    <property type="entry name" value="PYRIDINE NUCLEOTIDE-DISULFIDE OXIDOREDUCTASE DOMAIN-CONTAINING"/>
    <property type="match status" value="1"/>
</dbReference>
<evidence type="ECO:0000256" key="4">
    <source>
        <dbReference type="ARBA" id="ARBA00022630"/>
    </source>
</evidence>
<dbReference type="OrthoDB" id="202203at2759"/>
<evidence type="ECO:0000313" key="9">
    <source>
        <dbReference type="EMBL" id="GBO21699.1"/>
    </source>
</evidence>
<keyword evidence="5" id="KW-0274">FAD</keyword>
<dbReference type="PANTHER" id="PTHR43429:SF2">
    <property type="entry name" value="PYRIDINE NUCLEOTIDE-DISULFIDE OXIDOREDUCTASE DOMAIN-CONTAINING PROTEIN 1"/>
    <property type="match status" value="1"/>
</dbReference>
<keyword evidence="10" id="KW-1185">Reference proteome</keyword>
<dbReference type="Proteomes" id="UP000499080">
    <property type="component" value="Unassembled WGS sequence"/>
</dbReference>
<gene>
    <name evidence="9" type="primary">Pyroxd1_1</name>
    <name evidence="9" type="ORF">AVEN_174031_1</name>
</gene>
<proteinExistence type="inferred from homology"/>
<evidence type="ECO:0000256" key="3">
    <source>
        <dbReference type="ARBA" id="ARBA00018240"/>
    </source>
</evidence>
<comment type="cofactor">
    <cofactor evidence="1">
        <name>FAD</name>
        <dbReference type="ChEBI" id="CHEBI:57692"/>
    </cofactor>
</comment>
<dbReference type="Gene3D" id="3.30.390.30">
    <property type="match status" value="1"/>
</dbReference>
<reference evidence="9 10" key="1">
    <citation type="journal article" date="2019" name="Sci. Rep.">
        <title>Orb-weaving spider Araneus ventricosus genome elucidates the spidroin gene catalogue.</title>
        <authorList>
            <person name="Kono N."/>
            <person name="Nakamura H."/>
            <person name="Ohtoshi R."/>
            <person name="Moran D.A.P."/>
            <person name="Shinohara A."/>
            <person name="Yoshida Y."/>
            <person name="Fujiwara M."/>
            <person name="Mori M."/>
            <person name="Tomita M."/>
            <person name="Arakawa K."/>
        </authorList>
    </citation>
    <scope>NUCLEOTIDE SEQUENCE [LARGE SCALE GENOMIC DNA]</scope>
</reference>
<dbReference type="InterPro" id="IPR023753">
    <property type="entry name" value="FAD/NAD-binding_dom"/>
</dbReference>
<comment type="similarity">
    <text evidence="2">Belongs to the class-I pyridine nucleotide-disulfide oxidoreductase family. PYROXD1 subfamily.</text>
</comment>
<evidence type="ECO:0000313" key="10">
    <source>
        <dbReference type="Proteomes" id="UP000499080"/>
    </source>
</evidence>
<dbReference type="EMBL" id="BGPR01044850">
    <property type="protein sequence ID" value="GBO21699.1"/>
    <property type="molecule type" value="Genomic_DNA"/>
</dbReference>
<dbReference type="InterPro" id="IPR041575">
    <property type="entry name" value="Rubredoxin_C"/>
</dbReference>
<accession>A0A4Y2V8V5</accession>
<evidence type="ECO:0000259" key="8">
    <source>
        <dbReference type="Pfam" id="PF18267"/>
    </source>
</evidence>
<evidence type="ECO:0000256" key="1">
    <source>
        <dbReference type="ARBA" id="ARBA00001974"/>
    </source>
</evidence>
<dbReference type="InterPro" id="IPR050260">
    <property type="entry name" value="FAD-bd_OxRdtase"/>
</dbReference>
<dbReference type="GO" id="GO:0016491">
    <property type="term" value="F:oxidoreductase activity"/>
    <property type="evidence" value="ECO:0007669"/>
    <property type="project" value="UniProtKB-KW"/>
</dbReference>
<name>A0A4Y2V8V5_ARAVE</name>
<keyword evidence="4" id="KW-0285">Flavoprotein</keyword>
<sequence length="273" mass="31007">MFYTGDSHPESVMGSALGPDWSMHVNLKGKTVERRNIHVEYECEVKAVYKREELLKMKKETLPDQTEDSWPVYTELTNGKIHGCDFIISATGVVPNTTVLQKNKFDFADDGGVKVNDQMKTNLENIFAAGDVCTASWSLSKHWFQMRLWTQARQMGAYAAKCMVCDMRGETAILDVCFDLFTHVTKFFGYKVVLLGLYNGQKLGTDYEIIVRSSERTEYVKVVMQDGRMQGAVLVGETDLEETFENLIHNGLDLSVYGEDILNPDIDIEDYFD</sequence>
<evidence type="ECO:0000256" key="2">
    <source>
        <dbReference type="ARBA" id="ARBA00008147"/>
    </source>
</evidence>
<dbReference type="InterPro" id="IPR036188">
    <property type="entry name" value="FAD/NAD-bd_sf"/>
</dbReference>
<evidence type="ECO:0000259" key="7">
    <source>
        <dbReference type="Pfam" id="PF07992"/>
    </source>
</evidence>
<feature type="domain" description="FAD/NAD(P)-binding" evidence="7">
    <location>
        <begin position="30"/>
        <end position="156"/>
    </location>
</feature>
<evidence type="ECO:0000256" key="5">
    <source>
        <dbReference type="ARBA" id="ARBA00022827"/>
    </source>
</evidence>
<feature type="domain" description="NADH-rubredoxin oxidoreductase C-terminal" evidence="8">
    <location>
        <begin position="186"/>
        <end position="251"/>
    </location>
</feature>
<dbReference type="AlphaFoldDB" id="A0A4Y2V8V5"/>
<dbReference type="PRINTS" id="PR00368">
    <property type="entry name" value="FADPNR"/>
</dbReference>
<dbReference type="Gene3D" id="3.50.50.60">
    <property type="entry name" value="FAD/NAD(P)-binding domain"/>
    <property type="match status" value="1"/>
</dbReference>
<keyword evidence="6" id="KW-0560">Oxidoreductase</keyword>
<evidence type="ECO:0000256" key="6">
    <source>
        <dbReference type="ARBA" id="ARBA00023002"/>
    </source>
</evidence>
<dbReference type="InterPro" id="IPR016156">
    <property type="entry name" value="FAD/NAD-linked_Rdtase_dimer_sf"/>
</dbReference>
<dbReference type="Pfam" id="PF18267">
    <property type="entry name" value="Rubredoxin_C"/>
    <property type="match status" value="1"/>
</dbReference>
<protein>
    <recommendedName>
        <fullName evidence="3">Pyridine nucleotide-disulfide oxidoreductase domain-containing protein 1</fullName>
    </recommendedName>
</protein>
<comment type="caution">
    <text evidence="9">The sequence shown here is derived from an EMBL/GenBank/DDBJ whole genome shotgun (WGS) entry which is preliminary data.</text>
</comment>
<dbReference type="Pfam" id="PF07992">
    <property type="entry name" value="Pyr_redox_2"/>
    <property type="match status" value="1"/>
</dbReference>